<feature type="domain" description="VOC" evidence="1">
    <location>
        <begin position="1"/>
        <end position="120"/>
    </location>
</feature>
<dbReference type="Pfam" id="PF00903">
    <property type="entry name" value="Glyoxalase"/>
    <property type="match status" value="1"/>
</dbReference>
<name>A0A7S7SP91_PALFE</name>
<protein>
    <submittedName>
        <fullName evidence="2">VOC family protein</fullName>
    </submittedName>
</protein>
<evidence type="ECO:0000313" key="3">
    <source>
        <dbReference type="Proteomes" id="UP000593892"/>
    </source>
</evidence>
<dbReference type="InterPro" id="IPR037523">
    <property type="entry name" value="VOC_core"/>
</dbReference>
<evidence type="ECO:0000313" key="2">
    <source>
        <dbReference type="EMBL" id="QOY90925.1"/>
    </source>
</evidence>
<sequence>MAQIVNSRCVLAVRNLQVSTRYYTDVLGFRKDPIDAEGWSFLTRDCFRVMLGECVDEIPAGELGNHSYYAYWNVVGVDDLFREFAAKGALITSSPTNKPWGLREFGLSTPDGHRIVCGEPIGG</sequence>
<dbReference type="Proteomes" id="UP000593892">
    <property type="component" value="Chromosome"/>
</dbReference>
<dbReference type="EMBL" id="CP063849">
    <property type="protein sequence ID" value="QOY90925.1"/>
    <property type="molecule type" value="Genomic_DNA"/>
</dbReference>
<dbReference type="SUPFAM" id="SSF54593">
    <property type="entry name" value="Glyoxalase/Bleomycin resistance protein/Dihydroxybiphenyl dioxygenase"/>
    <property type="match status" value="1"/>
</dbReference>
<dbReference type="Gene3D" id="3.10.180.10">
    <property type="entry name" value="2,3-Dihydroxybiphenyl 1,2-Dioxygenase, domain 1"/>
    <property type="match status" value="1"/>
</dbReference>
<dbReference type="InterPro" id="IPR029068">
    <property type="entry name" value="Glyas_Bleomycin-R_OHBP_Dase"/>
</dbReference>
<evidence type="ECO:0000259" key="1">
    <source>
        <dbReference type="PROSITE" id="PS51819"/>
    </source>
</evidence>
<dbReference type="AlphaFoldDB" id="A0A7S7SP91"/>
<keyword evidence="3" id="KW-1185">Reference proteome</keyword>
<dbReference type="KEGG" id="pfer:IRI77_13550"/>
<dbReference type="InterPro" id="IPR004360">
    <property type="entry name" value="Glyas_Fos-R_dOase_dom"/>
</dbReference>
<dbReference type="PROSITE" id="PS51819">
    <property type="entry name" value="VOC"/>
    <property type="match status" value="1"/>
</dbReference>
<organism evidence="2 3">
    <name type="scientific">Paludibaculum fermentans</name>
    <dbReference type="NCBI Taxonomy" id="1473598"/>
    <lineage>
        <taxon>Bacteria</taxon>
        <taxon>Pseudomonadati</taxon>
        <taxon>Acidobacteriota</taxon>
        <taxon>Terriglobia</taxon>
        <taxon>Bryobacterales</taxon>
        <taxon>Bryobacteraceae</taxon>
        <taxon>Paludibaculum</taxon>
    </lineage>
</organism>
<dbReference type="RefSeq" id="WP_194452582.1">
    <property type="nucleotide sequence ID" value="NZ_CP063849.1"/>
</dbReference>
<gene>
    <name evidence="2" type="ORF">IRI77_13550</name>
</gene>
<reference evidence="2 3" key="1">
    <citation type="submission" date="2020-10" db="EMBL/GenBank/DDBJ databases">
        <title>Complete genome sequence of Paludibaculum fermentans P105T, a facultatively anaerobic acidobacterium capable of dissimilatory Fe(III) reduction.</title>
        <authorList>
            <person name="Dedysh S.N."/>
            <person name="Beletsky A.V."/>
            <person name="Kulichevskaya I.S."/>
            <person name="Mardanov A.V."/>
            <person name="Ravin N.V."/>
        </authorList>
    </citation>
    <scope>NUCLEOTIDE SEQUENCE [LARGE SCALE GENOMIC DNA]</scope>
    <source>
        <strain evidence="2 3">P105</strain>
    </source>
</reference>
<accession>A0A7S7SP91</accession>
<proteinExistence type="predicted"/>